<dbReference type="PANTHER" id="PTHR13767:SF2">
    <property type="entry name" value="PSEUDOURIDYLATE SYNTHASE TRUB1"/>
    <property type="match status" value="1"/>
</dbReference>
<feature type="domain" description="tRNA pseudouridylate synthase B C-terminal" evidence="7">
    <location>
        <begin position="182"/>
        <end position="240"/>
    </location>
</feature>
<evidence type="ECO:0000313" key="9">
    <source>
        <dbReference type="Proteomes" id="UP001375743"/>
    </source>
</evidence>
<evidence type="ECO:0000259" key="7">
    <source>
        <dbReference type="Pfam" id="PF16198"/>
    </source>
</evidence>
<dbReference type="GO" id="GO:0160148">
    <property type="term" value="F:tRNA pseudouridine(55) synthase activity"/>
    <property type="evidence" value="ECO:0007669"/>
    <property type="project" value="UniProtKB-EC"/>
</dbReference>
<keyword evidence="3 5" id="KW-0819">tRNA processing</keyword>
<dbReference type="InterPro" id="IPR002501">
    <property type="entry name" value="PsdUridine_synth_N"/>
</dbReference>
<evidence type="ECO:0000256" key="3">
    <source>
        <dbReference type="ARBA" id="ARBA00022694"/>
    </source>
</evidence>
<sequence>MARRKPTGRPINGWLVIDKAEGMTSTHVVNVVKRLTHAQKVGHGGTLDPLATGILPIAMGEATKTVAYVMDARKAYEFRLRFGEQRDTDDATGEVIAFSEARPTDEAIRATLPRFLGLIQQVPPRFAAVKVQGERAYDIARRGEVVELAAREVRIDELELVGRPDADHADFRMSCGKGAYVRAIARDLGLALGCYAHVAALRRTEVGAFSVENALSLDALARIVEDDTLPQVLVPVATALVGIPALAVTEPQAHRLRSGLAVRIAPALLGEVLQEPVTVRAMRAGELVALARLENMELSPVRVFQSSPMPIGNRE</sequence>
<keyword evidence="9" id="KW-1185">Reference proteome</keyword>
<comment type="similarity">
    <text evidence="2 5">Belongs to the pseudouridine synthase TruB family. Type 1 subfamily.</text>
</comment>
<reference evidence="8 9" key="1">
    <citation type="submission" date="2024-01" db="EMBL/GenBank/DDBJ databases">
        <title>Multi-omics insights into the function and evolution of sodium benzoate biodegradation pathways in Benzoatithermus flavus gen. nov., sp. nov. from hot spring.</title>
        <authorList>
            <person name="Hu C.-J."/>
            <person name="Li W.-J."/>
        </authorList>
    </citation>
    <scope>NUCLEOTIDE SEQUENCE [LARGE SCALE GENOMIC DNA]</scope>
    <source>
        <strain evidence="8 9">SYSU G07066</strain>
    </source>
</reference>
<dbReference type="InterPro" id="IPR014780">
    <property type="entry name" value="tRNA_psdUridine_synth_TruB"/>
</dbReference>
<comment type="caution">
    <text evidence="8">The sequence shown here is derived from an EMBL/GenBank/DDBJ whole genome shotgun (WGS) entry which is preliminary data.</text>
</comment>
<dbReference type="PANTHER" id="PTHR13767">
    <property type="entry name" value="TRNA-PSEUDOURIDINE SYNTHASE"/>
    <property type="match status" value="1"/>
</dbReference>
<dbReference type="Proteomes" id="UP001375743">
    <property type="component" value="Unassembled WGS sequence"/>
</dbReference>
<dbReference type="CDD" id="cd02573">
    <property type="entry name" value="PseudoU_synth_EcTruB"/>
    <property type="match status" value="1"/>
</dbReference>
<evidence type="ECO:0000256" key="1">
    <source>
        <dbReference type="ARBA" id="ARBA00000385"/>
    </source>
</evidence>
<comment type="function">
    <text evidence="5">Responsible for synthesis of pseudouridine from uracil-55 in the psi GC loop of transfer RNAs.</text>
</comment>
<evidence type="ECO:0000256" key="5">
    <source>
        <dbReference type="HAMAP-Rule" id="MF_01080"/>
    </source>
</evidence>
<dbReference type="EMBL" id="JBBLZC010000020">
    <property type="protein sequence ID" value="MEK0084933.1"/>
    <property type="molecule type" value="Genomic_DNA"/>
</dbReference>
<feature type="active site" description="Nucleophile" evidence="5">
    <location>
        <position position="48"/>
    </location>
</feature>
<proteinExistence type="inferred from homology"/>
<protein>
    <recommendedName>
        <fullName evidence="5">tRNA pseudouridine synthase B</fullName>
        <ecNumber evidence="5">5.4.99.25</ecNumber>
    </recommendedName>
    <alternativeName>
        <fullName evidence="5">tRNA pseudouridine(55) synthase</fullName>
        <shortName evidence="5">Psi55 synthase</shortName>
    </alternativeName>
    <alternativeName>
        <fullName evidence="5">tRNA pseudouridylate synthase</fullName>
    </alternativeName>
    <alternativeName>
        <fullName evidence="5">tRNA-uridine isomerase</fullName>
    </alternativeName>
</protein>
<organism evidence="8 9">
    <name type="scientific">Benzoatithermus flavus</name>
    <dbReference type="NCBI Taxonomy" id="3108223"/>
    <lineage>
        <taxon>Bacteria</taxon>
        <taxon>Pseudomonadati</taxon>
        <taxon>Pseudomonadota</taxon>
        <taxon>Alphaproteobacteria</taxon>
        <taxon>Geminicoccales</taxon>
        <taxon>Geminicoccaceae</taxon>
        <taxon>Benzoatithermus</taxon>
    </lineage>
</organism>
<comment type="catalytic activity">
    <reaction evidence="1 5">
        <text>uridine(55) in tRNA = pseudouridine(55) in tRNA</text>
        <dbReference type="Rhea" id="RHEA:42532"/>
        <dbReference type="Rhea" id="RHEA-COMP:10101"/>
        <dbReference type="Rhea" id="RHEA-COMP:10102"/>
        <dbReference type="ChEBI" id="CHEBI:65314"/>
        <dbReference type="ChEBI" id="CHEBI:65315"/>
        <dbReference type="EC" id="5.4.99.25"/>
    </reaction>
</comment>
<evidence type="ECO:0000313" key="8">
    <source>
        <dbReference type="EMBL" id="MEK0084933.1"/>
    </source>
</evidence>
<dbReference type="RefSeq" id="WP_418160783.1">
    <property type="nucleotide sequence ID" value="NZ_JBBLZC010000020.1"/>
</dbReference>
<dbReference type="NCBIfam" id="TIGR00431">
    <property type="entry name" value="TruB"/>
    <property type="match status" value="1"/>
</dbReference>
<dbReference type="SUPFAM" id="SSF55120">
    <property type="entry name" value="Pseudouridine synthase"/>
    <property type="match status" value="1"/>
</dbReference>
<name>A0ABU8XWX3_9PROT</name>
<dbReference type="InterPro" id="IPR020103">
    <property type="entry name" value="PsdUridine_synth_cat_dom_sf"/>
</dbReference>
<evidence type="ECO:0000256" key="4">
    <source>
        <dbReference type="ARBA" id="ARBA00023235"/>
    </source>
</evidence>
<dbReference type="HAMAP" id="MF_01080">
    <property type="entry name" value="TruB_bact"/>
    <property type="match status" value="1"/>
</dbReference>
<keyword evidence="4 5" id="KW-0413">Isomerase</keyword>
<accession>A0ABU8XWX3</accession>
<dbReference type="Pfam" id="PF01509">
    <property type="entry name" value="TruB_N"/>
    <property type="match status" value="1"/>
</dbReference>
<feature type="domain" description="Pseudouridine synthase II N-terminal" evidence="6">
    <location>
        <begin position="33"/>
        <end position="181"/>
    </location>
</feature>
<gene>
    <name evidence="5 8" type="primary">truB</name>
    <name evidence="8" type="ORF">U1T56_17405</name>
</gene>
<evidence type="ECO:0000256" key="2">
    <source>
        <dbReference type="ARBA" id="ARBA00005642"/>
    </source>
</evidence>
<dbReference type="Pfam" id="PF16198">
    <property type="entry name" value="TruB_C_2"/>
    <property type="match status" value="1"/>
</dbReference>
<evidence type="ECO:0000259" key="6">
    <source>
        <dbReference type="Pfam" id="PF01509"/>
    </source>
</evidence>
<dbReference type="EC" id="5.4.99.25" evidence="5"/>
<dbReference type="Gene3D" id="3.30.2350.10">
    <property type="entry name" value="Pseudouridine synthase"/>
    <property type="match status" value="1"/>
</dbReference>
<dbReference type="InterPro" id="IPR032819">
    <property type="entry name" value="TruB_C"/>
</dbReference>